<evidence type="ECO:0008006" key="4">
    <source>
        <dbReference type="Google" id="ProtNLM"/>
    </source>
</evidence>
<dbReference type="EMBL" id="FOTF01000005">
    <property type="protein sequence ID" value="SFK98238.1"/>
    <property type="molecule type" value="Genomic_DNA"/>
</dbReference>
<dbReference type="PROSITE" id="PS51257">
    <property type="entry name" value="PROKAR_LIPOPROTEIN"/>
    <property type="match status" value="1"/>
</dbReference>
<dbReference type="RefSeq" id="WP_090187040.1">
    <property type="nucleotide sequence ID" value="NZ_FOTF01000005.1"/>
</dbReference>
<keyword evidence="1" id="KW-0732">Signal</keyword>
<evidence type="ECO:0000256" key="1">
    <source>
        <dbReference type="SAM" id="SignalP"/>
    </source>
</evidence>
<feature type="signal peptide" evidence="1">
    <location>
        <begin position="1"/>
        <end position="16"/>
    </location>
</feature>
<dbReference type="Proteomes" id="UP000199550">
    <property type="component" value="Unassembled WGS sequence"/>
</dbReference>
<reference evidence="2 3" key="1">
    <citation type="submission" date="2016-10" db="EMBL/GenBank/DDBJ databases">
        <authorList>
            <person name="de Groot N.N."/>
        </authorList>
    </citation>
    <scope>NUCLEOTIDE SEQUENCE [LARGE SCALE GENOMIC DNA]</scope>
    <source>
        <strain evidence="2 3">DSM 16199</strain>
    </source>
</reference>
<accession>A0A1I4DX57</accession>
<protein>
    <recommendedName>
        <fullName evidence="4">Dihydroxy-acid dehydratase</fullName>
    </recommendedName>
</protein>
<proteinExistence type="predicted"/>
<sequence length="206" mass="20903">MWHRLFLGIIAAAALAACEPVPDLSGPPTTTVRLAGAVTLTGPAGYCVDPVVTKPRQGFALLAACAAMTADETDAYPDMIALITVQVGADGSGAVAGQEDAFGAFMETPQGAALLSASAIGGPIAVRVTQTAPNTVAVYTEDIADPGISGTQKQAWRLFTDVRGRLVTITVRGLTDAPLSQSASRALLDAVVTALHSANDLPSSAT</sequence>
<keyword evidence="3" id="KW-1185">Reference proteome</keyword>
<organism evidence="2 3">
    <name type="scientific">Loktanella salsilacus</name>
    <dbReference type="NCBI Taxonomy" id="195913"/>
    <lineage>
        <taxon>Bacteria</taxon>
        <taxon>Pseudomonadati</taxon>
        <taxon>Pseudomonadota</taxon>
        <taxon>Alphaproteobacteria</taxon>
        <taxon>Rhodobacterales</taxon>
        <taxon>Roseobacteraceae</taxon>
        <taxon>Loktanella</taxon>
    </lineage>
</organism>
<dbReference type="OrthoDB" id="7877343at2"/>
<evidence type="ECO:0000313" key="2">
    <source>
        <dbReference type="EMBL" id="SFK98238.1"/>
    </source>
</evidence>
<feature type="chain" id="PRO_5011458973" description="Dihydroxy-acid dehydratase" evidence="1">
    <location>
        <begin position="17"/>
        <end position="206"/>
    </location>
</feature>
<gene>
    <name evidence="2" type="ORF">SAMN04488004_105165</name>
</gene>
<dbReference type="STRING" id="195913.SAMN04488004_105165"/>
<dbReference type="AlphaFoldDB" id="A0A1I4DX57"/>
<evidence type="ECO:0000313" key="3">
    <source>
        <dbReference type="Proteomes" id="UP000199550"/>
    </source>
</evidence>
<name>A0A1I4DX57_9RHOB</name>